<dbReference type="STRING" id="35722.A0A0B7N3B9"/>
<dbReference type="Proteomes" id="UP000054107">
    <property type="component" value="Unassembled WGS sequence"/>
</dbReference>
<sequence>MAISIYTPSTHSACSDRGEFGLRTGFFYRLFSVVRLTEIMRQRDDVPYAATLTNMGLGCMTDNDITLFNSMTFAAIPNKFVSCYFDSSQPVRLFFRNGAVNLYNEAVMTNIDSEGFSCEAYDVVSGSATITQKQDDLSAASNLPTQNTNNLAGSLTLKRGMMYMISCENG</sequence>
<dbReference type="OrthoDB" id="2288986at2759"/>
<keyword evidence="2" id="KW-1185">Reference proteome</keyword>
<gene>
    <name evidence="1" type="primary">PARPA_03491.1 scaffold 8008</name>
</gene>
<evidence type="ECO:0000313" key="2">
    <source>
        <dbReference type="Proteomes" id="UP000054107"/>
    </source>
</evidence>
<dbReference type="EMBL" id="LN722603">
    <property type="protein sequence ID" value="CEP09903.1"/>
    <property type="molecule type" value="Genomic_DNA"/>
</dbReference>
<name>A0A0B7N3B9_9FUNG</name>
<proteinExistence type="predicted"/>
<accession>A0A0B7N3B9</accession>
<evidence type="ECO:0000313" key="1">
    <source>
        <dbReference type="EMBL" id="CEP09903.1"/>
    </source>
</evidence>
<dbReference type="AlphaFoldDB" id="A0A0B7N3B9"/>
<protein>
    <submittedName>
        <fullName evidence="1">Uncharacterized protein</fullName>
    </submittedName>
</protein>
<organism evidence="1 2">
    <name type="scientific">Parasitella parasitica</name>
    <dbReference type="NCBI Taxonomy" id="35722"/>
    <lineage>
        <taxon>Eukaryota</taxon>
        <taxon>Fungi</taxon>
        <taxon>Fungi incertae sedis</taxon>
        <taxon>Mucoromycota</taxon>
        <taxon>Mucoromycotina</taxon>
        <taxon>Mucoromycetes</taxon>
        <taxon>Mucorales</taxon>
        <taxon>Mucorineae</taxon>
        <taxon>Mucoraceae</taxon>
        <taxon>Parasitella</taxon>
    </lineage>
</organism>
<reference evidence="1 2" key="1">
    <citation type="submission" date="2014-09" db="EMBL/GenBank/DDBJ databases">
        <authorList>
            <person name="Ellenberger Sabrina"/>
        </authorList>
    </citation>
    <scope>NUCLEOTIDE SEQUENCE [LARGE SCALE GENOMIC DNA]</scope>
    <source>
        <strain evidence="1 2">CBS 412.66</strain>
    </source>
</reference>